<gene>
    <name evidence="1" type="ORF">BEOMFINI_00003</name>
</gene>
<protein>
    <recommendedName>
        <fullName evidence="2">Periplasmic copper-binding protein NosD beta helix domain-containing protein</fullName>
    </recommendedName>
</protein>
<dbReference type="InterPro" id="IPR012334">
    <property type="entry name" value="Pectin_lyas_fold"/>
</dbReference>
<organism evidence="1">
    <name type="scientific">Candidatus Methanogaster sp. ANME-2c ERB4</name>
    <dbReference type="NCBI Taxonomy" id="2759911"/>
    <lineage>
        <taxon>Archaea</taxon>
        <taxon>Methanobacteriati</taxon>
        <taxon>Methanobacteriota</taxon>
        <taxon>Stenosarchaea group</taxon>
        <taxon>Methanomicrobia</taxon>
        <taxon>Methanosarcinales</taxon>
        <taxon>ANME-2 cluster</taxon>
        <taxon>Candidatus Methanogasteraceae</taxon>
        <taxon>Candidatus Methanogaster</taxon>
    </lineage>
</organism>
<accession>A0A7G9YL80</accession>
<name>A0A7G9YL80_9EURY</name>
<dbReference type="Gene3D" id="2.160.20.10">
    <property type="entry name" value="Single-stranded right-handed beta-helix, Pectin lyase-like"/>
    <property type="match status" value="1"/>
</dbReference>
<evidence type="ECO:0000313" key="1">
    <source>
        <dbReference type="EMBL" id="QNO48764.1"/>
    </source>
</evidence>
<dbReference type="EMBL" id="MT631361">
    <property type="protein sequence ID" value="QNO48764.1"/>
    <property type="molecule type" value="Genomic_DNA"/>
</dbReference>
<sequence length="182" mass="19838">MKTVQVVNSNKRYGIHLDGEVDNNNITCNLVQNNMQRGFYLWGGCTNNNISYNNIIGNGNYNATGGGYEWQLYNGQSDDVDAANNWWGTNNEDQIIASIYDWNDNPKRGNATYLPILEQPAPCAPTPEEPPAFTTTDAVIALQIAAGSRPPDPRWDVSRDGSVTSLDALMILQAAAGGIEIG</sequence>
<reference evidence="1" key="1">
    <citation type="submission" date="2020-06" db="EMBL/GenBank/DDBJ databases">
        <title>Unique genomic features of the anaerobic methanotrophic archaea.</title>
        <authorList>
            <person name="Chadwick G.L."/>
            <person name="Skennerton C.T."/>
            <person name="Laso-Perez R."/>
            <person name="Leu A.O."/>
            <person name="Speth D.R."/>
            <person name="Yu H."/>
            <person name="Morgan-Lang C."/>
            <person name="Hatzenpichler R."/>
            <person name="Goudeau D."/>
            <person name="Malmstrom R."/>
            <person name="Brazelton W.J."/>
            <person name="Woyke T."/>
            <person name="Hallam S.J."/>
            <person name="Tyson G.W."/>
            <person name="Wegener G."/>
            <person name="Boetius A."/>
            <person name="Orphan V."/>
        </authorList>
    </citation>
    <scope>NUCLEOTIDE SEQUENCE</scope>
</reference>
<dbReference type="AlphaFoldDB" id="A0A7G9YL80"/>
<dbReference type="Gene3D" id="1.10.1330.10">
    <property type="entry name" value="Dockerin domain"/>
    <property type="match status" value="1"/>
</dbReference>
<dbReference type="SUPFAM" id="SSF51126">
    <property type="entry name" value="Pectin lyase-like"/>
    <property type="match status" value="1"/>
</dbReference>
<proteinExistence type="predicted"/>
<dbReference type="InterPro" id="IPR036439">
    <property type="entry name" value="Dockerin_dom_sf"/>
</dbReference>
<dbReference type="GO" id="GO:0000272">
    <property type="term" value="P:polysaccharide catabolic process"/>
    <property type="evidence" value="ECO:0007669"/>
    <property type="project" value="InterPro"/>
</dbReference>
<evidence type="ECO:0008006" key="2">
    <source>
        <dbReference type="Google" id="ProtNLM"/>
    </source>
</evidence>
<dbReference type="InterPro" id="IPR011050">
    <property type="entry name" value="Pectin_lyase_fold/virulence"/>
</dbReference>